<evidence type="ECO:0000313" key="2">
    <source>
        <dbReference type="Proteomes" id="UP000018162"/>
    </source>
</evidence>
<accession>R6TSG2</accession>
<reference evidence="1" key="1">
    <citation type="submission" date="2012-11" db="EMBL/GenBank/DDBJ databases">
        <title>Dependencies among metagenomic species, viruses, plasmids and units of genetic variation.</title>
        <authorList>
            <person name="Nielsen H.B."/>
            <person name="Almeida M."/>
            <person name="Juncker A.S."/>
            <person name="Rasmussen S."/>
            <person name="Li J."/>
            <person name="Sunagawa S."/>
            <person name="Plichta D."/>
            <person name="Gautier L."/>
            <person name="Le Chatelier E."/>
            <person name="Peletier E."/>
            <person name="Bonde I."/>
            <person name="Nielsen T."/>
            <person name="Manichanh C."/>
            <person name="Arumugam M."/>
            <person name="Batto J."/>
            <person name="Santos M.B.Q.D."/>
            <person name="Blom N."/>
            <person name="Borruel N."/>
            <person name="Burgdorf K.S."/>
            <person name="Boumezbeur F."/>
            <person name="Casellas F."/>
            <person name="Dore J."/>
            <person name="Guarner F."/>
            <person name="Hansen T."/>
            <person name="Hildebrand F."/>
            <person name="Kaas R.S."/>
            <person name="Kennedy S."/>
            <person name="Kristiansen K."/>
            <person name="Kultima J.R."/>
            <person name="Leonard P."/>
            <person name="Levenez F."/>
            <person name="Lund O."/>
            <person name="Moumen B."/>
            <person name="Le Paslier D."/>
            <person name="Pons N."/>
            <person name="Pedersen O."/>
            <person name="Prifti E."/>
            <person name="Qin J."/>
            <person name="Raes J."/>
            <person name="Tap J."/>
            <person name="Tims S."/>
            <person name="Ussery D.W."/>
            <person name="Yamada T."/>
            <person name="MetaHit consortium"/>
            <person name="Renault P."/>
            <person name="Sicheritz-Ponten T."/>
            <person name="Bork P."/>
            <person name="Wang J."/>
            <person name="Brunak S."/>
            <person name="Ehrlich S.D."/>
        </authorList>
    </citation>
    <scope>NUCLEOTIDE SEQUENCE [LARGE SCALE GENOMIC DNA]</scope>
</reference>
<evidence type="ECO:0000313" key="1">
    <source>
        <dbReference type="EMBL" id="CDC75090.1"/>
    </source>
</evidence>
<dbReference type="EMBL" id="CBFV010000095">
    <property type="protein sequence ID" value="CDC75090.1"/>
    <property type="molecule type" value="Genomic_DNA"/>
</dbReference>
<protein>
    <submittedName>
        <fullName evidence="1">Uncharacterized protein</fullName>
    </submittedName>
</protein>
<name>R6TSG2_9FIRM</name>
<comment type="caution">
    <text evidence="1">The sequence shown here is derived from an EMBL/GenBank/DDBJ whole genome shotgun (WGS) entry which is preliminary data.</text>
</comment>
<sequence length="70" mass="7793">MSNTVKIVGIDCSISEAIRYALGGGKIIVPEEKGGKASFELINFTRREAKQIYKEIFNGTNTKARLVFNR</sequence>
<dbReference type="AlphaFoldDB" id="R6TSG2"/>
<organism evidence="1 2">
    <name type="scientific">Agathobacter rectalis CAG:36</name>
    <dbReference type="NCBI Taxonomy" id="1263079"/>
    <lineage>
        <taxon>Bacteria</taxon>
        <taxon>Bacillati</taxon>
        <taxon>Bacillota</taxon>
        <taxon>Clostridia</taxon>
        <taxon>Lachnospirales</taxon>
        <taxon>Lachnospiraceae</taxon>
        <taxon>Agathobacter</taxon>
    </lineage>
</organism>
<dbReference type="Proteomes" id="UP000018162">
    <property type="component" value="Unassembled WGS sequence"/>
</dbReference>
<proteinExistence type="predicted"/>
<gene>
    <name evidence="1" type="ORF">BN626_01967</name>
</gene>